<accession>A0A0U4XTC2</accession>
<name>A0A0U4XTC2_9PSED</name>
<feature type="site" description="Transition state stabilizer" evidence="16">
    <location>
        <position position="391"/>
    </location>
</feature>
<dbReference type="RefSeq" id="WP_059314776.1">
    <property type="nucleotide sequence ID" value="NZ_CP013987.1"/>
</dbReference>
<comment type="catalytic activity">
    <reaction evidence="12 14">
        <text>hydrolysis of (1-&gt;4)-alpha-D-glucosidic linkage in 4-alpha-D-[(1-&gt;4)-alpha-D-glucanosyl]n trehalose to yield trehalose and (1-&gt;4)-alpha-D-glucan.</text>
        <dbReference type="EC" id="3.2.1.141"/>
    </reaction>
</comment>
<evidence type="ECO:0000256" key="12">
    <source>
        <dbReference type="ARBA" id="ARBA00034013"/>
    </source>
</evidence>
<keyword evidence="6" id="KW-0963">Cytoplasm</keyword>
<comment type="pathway">
    <text evidence="2 14">Glycan biosynthesis; trehalose biosynthesis.</text>
</comment>
<proteinExistence type="inferred from homology"/>
<dbReference type="Proteomes" id="UP000064137">
    <property type="component" value="Chromosome"/>
</dbReference>
<dbReference type="PIRSF" id="PIRSF006337">
    <property type="entry name" value="Trehalose_TreZ"/>
    <property type="match status" value="1"/>
</dbReference>
<evidence type="ECO:0000256" key="9">
    <source>
        <dbReference type="ARBA" id="ARBA00023295"/>
    </source>
</evidence>
<comment type="similarity">
    <text evidence="3 14">Belongs to the glycosyl hydrolase 13 family.</text>
</comment>
<dbReference type="CDD" id="cd11325">
    <property type="entry name" value="AmyAc_GTHase"/>
    <property type="match status" value="1"/>
</dbReference>
<dbReference type="AlphaFoldDB" id="A0A0U4XTC2"/>
<dbReference type="SUPFAM" id="SSF51445">
    <property type="entry name" value="(Trans)glycosidases"/>
    <property type="match status" value="1"/>
</dbReference>
<feature type="active site" description="Nucleophile" evidence="15">
    <location>
        <position position="268"/>
    </location>
</feature>
<keyword evidence="8" id="KW-0119">Carbohydrate metabolism</keyword>
<dbReference type="GO" id="GO:0005992">
    <property type="term" value="P:trehalose biosynthetic process"/>
    <property type="evidence" value="ECO:0007669"/>
    <property type="project" value="UniProtKB-UniRule"/>
</dbReference>
<evidence type="ECO:0000256" key="1">
    <source>
        <dbReference type="ARBA" id="ARBA00004496"/>
    </source>
</evidence>
<feature type="active site" description="Proton donor" evidence="15">
    <location>
        <position position="301"/>
    </location>
</feature>
<reference evidence="18 19" key="1">
    <citation type="submission" date="2016-01" db="EMBL/GenBank/DDBJ databases">
        <title>Annotation of Pseudomonas oryzihabitans USDA-ARS-USMARC-56511.</title>
        <authorList>
            <person name="Harhay G.P."/>
            <person name="Harhay D.M."/>
            <person name="Smith T.P.L."/>
            <person name="Bono J.L."/>
            <person name="Heaton M.P."/>
            <person name="Clawson M.L."/>
            <person name="Chitko-Mckown C.G."/>
            <person name="Capik S.F."/>
            <person name="DeDonder K.D."/>
            <person name="Apley M.D."/>
            <person name="Lubbers B.V."/>
            <person name="White B.J."/>
            <person name="Larson R.L."/>
        </authorList>
    </citation>
    <scope>NUCLEOTIDE SEQUENCE [LARGE SCALE GENOMIC DNA]</scope>
    <source>
        <strain evidence="18 19">USDA-ARS-USMARC-56511</strain>
    </source>
</reference>
<dbReference type="Gene3D" id="3.20.20.80">
    <property type="entry name" value="Glycosidases"/>
    <property type="match status" value="1"/>
</dbReference>
<evidence type="ECO:0000256" key="7">
    <source>
        <dbReference type="ARBA" id="ARBA00022801"/>
    </source>
</evidence>
<dbReference type="Gene3D" id="2.60.40.10">
    <property type="entry name" value="Immunoglobulins"/>
    <property type="match status" value="1"/>
</dbReference>
<dbReference type="Gene3D" id="1.10.10.760">
    <property type="entry name" value="E-set domains of sugar-utilizing enzymes"/>
    <property type="match status" value="1"/>
</dbReference>
<sequence>MTDISRDAAAVTGGYAWQTRAGATLVSKDRTLFHFWAPSADAVSVVLEGGMTIPMEAEQDGWFAVEAQCGAGTRYRYQIEDLLVPDPASRAQAGDVHEPSIVIDPTTYHWQSVEWQGRPWHESVIYELHVGTLGGFSGVEKLVPRLAALGVTAIELMPLSEFPGSRNWGYDGVLPYAVEASYGTPDDLKSLIDTAHTHGVMVYLDVVYNHFGPDGNYLHAYAERFFREDIHTPWGAAIDFRQDAVRRYFIDNALMWLMEYRFDGLRFDAVHAIGDKGFLEEMAEEIRSTVEPGRHVHLMLENEDNTATLLGGQHYDAQWADDWHNVMHPLLTGENEGYYQDFTEDATAKLVRCLGEGFIYQGEPTRHGKARGEPSKNLPASAFVIFLQNHDQVGNRAFGERLTRLAPEPALKAATALLLLSPMIPLLFIGEEWGSRQPFLFFTSHNDELAELVRDGRRNEFKDFDFFTSEEHRQQIPDPNAPKTFEDSKPNFGEADQPDHGAWLGLYRELLEIRRRELFPRLEGARAEGAEALADRAVRARWSLADGSRLTIELNLSENAVQVDDAPQGELLHSSDAAATPARQDGQLAAHCAMVWLEKQA</sequence>
<dbReference type="SUPFAM" id="SSF81296">
    <property type="entry name" value="E set domains"/>
    <property type="match status" value="1"/>
</dbReference>
<dbReference type="CDD" id="cd02853">
    <property type="entry name" value="E_set_MTHase_like_N"/>
    <property type="match status" value="1"/>
</dbReference>
<dbReference type="Pfam" id="PF00128">
    <property type="entry name" value="Alpha-amylase"/>
    <property type="match status" value="1"/>
</dbReference>
<organism evidence="18 19">
    <name type="scientific">Pseudomonas oryzihabitans</name>
    <dbReference type="NCBI Taxonomy" id="47885"/>
    <lineage>
        <taxon>Bacteria</taxon>
        <taxon>Pseudomonadati</taxon>
        <taxon>Pseudomonadota</taxon>
        <taxon>Gammaproteobacteria</taxon>
        <taxon>Pseudomonadales</taxon>
        <taxon>Pseudomonadaceae</taxon>
        <taxon>Pseudomonas</taxon>
    </lineage>
</organism>
<evidence type="ECO:0000256" key="14">
    <source>
        <dbReference type="PIRNR" id="PIRNR006337"/>
    </source>
</evidence>
<dbReference type="InterPro" id="IPR014756">
    <property type="entry name" value="Ig_E-set"/>
</dbReference>
<dbReference type="Pfam" id="PF11941">
    <property type="entry name" value="DUF3459"/>
    <property type="match status" value="1"/>
</dbReference>
<dbReference type="SMART" id="SM00642">
    <property type="entry name" value="Aamy"/>
    <property type="match status" value="1"/>
</dbReference>
<keyword evidence="9 14" id="KW-0326">Glycosidase</keyword>
<dbReference type="EMBL" id="CP013987">
    <property type="protein sequence ID" value="ALZ84585.1"/>
    <property type="molecule type" value="Genomic_DNA"/>
</dbReference>
<evidence type="ECO:0000256" key="16">
    <source>
        <dbReference type="PIRSR" id="PIRSR006337-3"/>
    </source>
</evidence>
<evidence type="ECO:0000259" key="17">
    <source>
        <dbReference type="SMART" id="SM00642"/>
    </source>
</evidence>
<dbReference type="PANTHER" id="PTHR43651:SF11">
    <property type="entry name" value="MALTO-OLIGOSYLTREHALOSE TREHALOHYDROLASE"/>
    <property type="match status" value="1"/>
</dbReference>
<evidence type="ECO:0000256" key="5">
    <source>
        <dbReference type="ARBA" id="ARBA00015938"/>
    </source>
</evidence>
<evidence type="ECO:0000256" key="6">
    <source>
        <dbReference type="ARBA" id="ARBA00022490"/>
    </source>
</evidence>
<dbReference type="InterPro" id="IPR012768">
    <property type="entry name" value="Trehalose_TreZ"/>
</dbReference>
<evidence type="ECO:0000313" key="19">
    <source>
        <dbReference type="Proteomes" id="UP000064137"/>
    </source>
</evidence>
<dbReference type="InterPro" id="IPR006047">
    <property type="entry name" value="GH13_cat_dom"/>
</dbReference>
<dbReference type="InterPro" id="IPR022567">
    <property type="entry name" value="DUF3459"/>
</dbReference>
<evidence type="ECO:0000256" key="13">
    <source>
        <dbReference type="NCBIfam" id="TIGR02402"/>
    </source>
</evidence>
<dbReference type="KEGG" id="por:APT59_10405"/>
<dbReference type="InterPro" id="IPR017853">
    <property type="entry name" value="GH"/>
</dbReference>
<keyword evidence="7 14" id="KW-0378">Hydrolase</keyword>
<dbReference type="GO" id="GO:0033942">
    <property type="term" value="F:4-alpha-D-(1-&gt;4)-alpha-D-glucanotrehalose trehalohydrolase activity"/>
    <property type="evidence" value="ECO:0007669"/>
    <property type="project" value="UniProtKB-EC"/>
</dbReference>
<dbReference type="OrthoDB" id="9800174at2"/>
<dbReference type="UniPathway" id="UPA00299"/>
<evidence type="ECO:0000256" key="4">
    <source>
        <dbReference type="ARBA" id="ARBA00012268"/>
    </source>
</evidence>
<dbReference type="InterPro" id="IPR013783">
    <property type="entry name" value="Ig-like_fold"/>
</dbReference>
<dbReference type="InterPro" id="IPR044901">
    <property type="entry name" value="Trehalose_TreZ_E-set_sf"/>
</dbReference>
<evidence type="ECO:0000256" key="2">
    <source>
        <dbReference type="ARBA" id="ARBA00005199"/>
    </source>
</evidence>
<dbReference type="PANTHER" id="PTHR43651">
    <property type="entry name" value="1,4-ALPHA-GLUCAN-BRANCHING ENZYME"/>
    <property type="match status" value="1"/>
</dbReference>
<evidence type="ECO:0000256" key="15">
    <source>
        <dbReference type="PIRSR" id="PIRSR006337-1"/>
    </source>
</evidence>
<comment type="subcellular location">
    <subcellularLocation>
        <location evidence="1 15">Cytoplasm</location>
    </subcellularLocation>
</comment>
<dbReference type="NCBIfam" id="TIGR02402">
    <property type="entry name" value="trehalose_TreZ"/>
    <property type="match status" value="1"/>
</dbReference>
<evidence type="ECO:0000256" key="8">
    <source>
        <dbReference type="ARBA" id="ARBA00023277"/>
    </source>
</evidence>
<dbReference type="GO" id="GO:0005737">
    <property type="term" value="C:cytoplasm"/>
    <property type="evidence" value="ECO:0007669"/>
    <property type="project" value="UniProtKB-SubCell"/>
</dbReference>
<gene>
    <name evidence="18" type="ORF">APT59_10405</name>
</gene>
<dbReference type="EC" id="3.2.1.141" evidence="4 13"/>
<evidence type="ECO:0000256" key="3">
    <source>
        <dbReference type="ARBA" id="ARBA00008061"/>
    </source>
</evidence>
<evidence type="ECO:0000256" key="10">
    <source>
        <dbReference type="ARBA" id="ARBA00032057"/>
    </source>
</evidence>
<evidence type="ECO:0000313" key="18">
    <source>
        <dbReference type="EMBL" id="ALZ84585.1"/>
    </source>
</evidence>
<evidence type="ECO:0000256" key="11">
    <source>
        <dbReference type="ARBA" id="ARBA00033284"/>
    </source>
</evidence>
<protein>
    <recommendedName>
        <fullName evidence="5 13">Malto-oligosyltrehalose trehalohydrolase</fullName>
        <shortName evidence="14">MTHase</shortName>
        <ecNumber evidence="4 13">3.2.1.141</ecNumber>
    </recommendedName>
    <alternativeName>
        <fullName evidence="11 14">4-alpha-D-((1-&gt;4)-alpha-D-glucano)trehalose trehalohydrolase</fullName>
    </alternativeName>
    <alternativeName>
        <fullName evidence="10 14">Maltooligosyl trehalose trehalohydrolase</fullName>
    </alternativeName>
</protein>
<feature type="domain" description="Glycosyl hydrolase family 13 catalytic" evidence="17">
    <location>
        <begin position="123"/>
        <end position="458"/>
    </location>
</feature>